<evidence type="ECO:0000313" key="4">
    <source>
        <dbReference type="EMBL" id="EPQ56931.1"/>
    </source>
</evidence>
<keyword evidence="1" id="KW-0479">Metal-binding</keyword>
<dbReference type="Proteomes" id="UP000030669">
    <property type="component" value="Unassembled WGS sequence"/>
</dbReference>
<dbReference type="HOGENOM" id="CLU_007844_0_1_1"/>
<dbReference type="RefSeq" id="XP_007864116.1">
    <property type="nucleotide sequence ID" value="XM_007865925.1"/>
</dbReference>
<keyword evidence="1" id="KW-0863">Zinc-finger</keyword>
<gene>
    <name evidence="4" type="ORF">GLOTRDRAFT_127317</name>
</gene>
<dbReference type="AlphaFoldDB" id="S7QAI7"/>
<proteinExistence type="predicted"/>
<dbReference type="EMBL" id="KB469299">
    <property type="protein sequence ID" value="EPQ56931.1"/>
    <property type="molecule type" value="Genomic_DNA"/>
</dbReference>
<dbReference type="Pfam" id="PF04434">
    <property type="entry name" value="SWIM"/>
    <property type="match status" value="1"/>
</dbReference>
<dbReference type="InterPro" id="IPR007527">
    <property type="entry name" value="Znf_SWIM"/>
</dbReference>
<evidence type="ECO:0000313" key="5">
    <source>
        <dbReference type="Proteomes" id="UP000030669"/>
    </source>
</evidence>
<keyword evidence="5" id="KW-1185">Reference proteome</keyword>
<accession>S7QAI7</accession>
<sequence length="1196" mass="135102">MNMGTQAYVTSADIDRMVNDHGLLKQRDLVHRFNEMAHDERLLVLFCSCLHASNQNQALTDTLAVLKEKLNTIEAKVDQGWQPADDHEAILKGLLRHYIIQPQYSYSVIPKQVGRYIFDHADKVRLRLYVTDATIRTQVDQWVNNKYNEVKSGLRKAVWTSITNKVPLDDFASTIVKSYHLPVKPKEVPQAIMGSLALMRDVAAPLTTKKGVQGGDTGFWKALEARLAAVVSQHGTTRDSSEEWKTWEKDIIEKDIKRYQQRSPTFLPSGTPLLPELVCFVPPLIVLDPAMSTSAPRPTGSTRTLYAKPELEKLSLDSAQQAAIAAIYQQGDIFSEQYDPDNPDIQREVTKFLQARSLNQHSREQLENRWNVQWGTKWRVAGDMRRRTLFQCAARKAMEAKKEPVEEEKSDGNREASGTAGRRNPYDFVRCLAHVEITERDSDGAISRIVGYLCHHDECNSAVLKRRPAVPLHPHVYEVALEQLHSGASITAVQSKNNAMLISRSYRDMDNYDPRTANHRYHFLPRDSSYLYYLFNKAQGVDTRVPPQYNLHEWLDRDSPNFRPEISDAVFHYSKRAEAGERLKVCISTKEMDSCAWEYGHHSALMLDGTFGLCSSRLLLFVVMGIDAERKGVPLALFLFSAPTGTRATHAGYSTDILAELLQAWRDHLSKGRAEIFTPYVAITNTDVKERGALLRVWPSIWLLLCKFHVRQCWTNRRDQLLRGGRGEMLKSHVRGWLLNLEDLLLNSVEHEEATKLIEEERAHLATLARLGDPGAAAAAEAGRQYLDYLSTNWMPKALWQGWSLKARMVASSKLGIPVESGVTTTNHLESFNGVLKGKYIPQWQHSGVRLRFDFLIHILITRILPEIFTTRRHRQQYQRWITDRFQRYSGGVDLFQVLQEERRVLRQGQGNPKPCWWGADCARDDAAASILRAGLLMSVTRSASEHQFEATCLSTADPTRAPYCLVIHRAGYASCTCPDFAHRGGACKHLRALRVRINNWVASGQVPPFYYPHTPLEAKDVEEPPKPPTESGPNATIAIIDNVFTLQDLAGIEEPEDELRPIVPAASAGDEQEGAEERAVPECIDGVEGLLQAGVAGLNIQVQQRVNQILDSVLPHLHGLALLSQEYSIMPTEKVREFEIVVRQLASSWGKAREETLAHSESHRPAAHLKRSRENALLTPSPELKQKRKPSHGTL</sequence>
<protein>
    <recommendedName>
        <fullName evidence="3">SWIM-type domain-containing protein</fullName>
    </recommendedName>
</protein>
<dbReference type="PROSITE" id="PS50966">
    <property type="entry name" value="ZF_SWIM"/>
    <property type="match status" value="1"/>
</dbReference>
<reference evidence="4 5" key="1">
    <citation type="journal article" date="2012" name="Science">
        <title>The Paleozoic origin of enzymatic lignin decomposition reconstructed from 31 fungal genomes.</title>
        <authorList>
            <person name="Floudas D."/>
            <person name="Binder M."/>
            <person name="Riley R."/>
            <person name="Barry K."/>
            <person name="Blanchette R.A."/>
            <person name="Henrissat B."/>
            <person name="Martinez A.T."/>
            <person name="Otillar R."/>
            <person name="Spatafora J.W."/>
            <person name="Yadav J.S."/>
            <person name="Aerts A."/>
            <person name="Benoit I."/>
            <person name="Boyd A."/>
            <person name="Carlson A."/>
            <person name="Copeland A."/>
            <person name="Coutinho P.M."/>
            <person name="de Vries R.P."/>
            <person name="Ferreira P."/>
            <person name="Findley K."/>
            <person name="Foster B."/>
            <person name="Gaskell J."/>
            <person name="Glotzer D."/>
            <person name="Gorecki P."/>
            <person name="Heitman J."/>
            <person name="Hesse C."/>
            <person name="Hori C."/>
            <person name="Igarashi K."/>
            <person name="Jurgens J.A."/>
            <person name="Kallen N."/>
            <person name="Kersten P."/>
            <person name="Kohler A."/>
            <person name="Kuees U."/>
            <person name="Kumar T.K.A."/>
            <person name="Kuo A."/>
            <person name="LaButti K."/>
            <person name="Larrondo L.F."/>
            <person name="Lindquist E."/>
            <person name="Ling A."/>
            <person name="Lombard V."/>
            <person name="Lucas S."/>
            <person name="Lundell T."/>
            <person name="Martin R."/>
            <person name="McLaughlin D.J."/>
            <person name="Morgenstern I."/>
            <person name="Morin E."/>
            <person name="Murat C."/>
            <person name="Nagy L.G."/>
            <person name="Nolan M."/>
            <person name="Ohm R.A."/>
            <person name="Patyshakuliyeva A."/>
            <person name="Rokas A."/>
            <person name="Ruiz-Duenas F.J."/>
            <person name="Sabat G."/>
            <person name="Salamov A."/>
            <person name="Samejima M."/>
            <person name="Schmutz J."/>
            <person name="Slot J.C."/>
            <person name="St John F."/>
            <person name="Stenlid J."/>
            <person name="Sun H."/>
            <person name="Sun S."/>
            <person name="Syed K."/>
            <person name="Tsang A."/>
            <person name="Wiebenga A."/>
            <person name="Young D."/>
            <person name="Pisabarro A."/>
            <person name="Eastwood D.C."/>
            <person name="Martin F."/>
            <person name="Cullen D."/>
            <person name="Grigoriev I.V."/>
            <person name="Hibbett D.S."/>
        </authorList>
    </citation>
    <scope>NUCLEOTIDE SEQUENCE [LARGE SCALE GENOMIC DNA]</scope>
    <source>
        <strain evidence="4 5">ATCC 11539</strain>
    </source>
</reference>
<feature type="region of interest" description="Disordered" evidence="2">
    <location>
        <begin position="1159"/>
        <end position="1196"/>
    </location>
</feature>
<feature type="compositionally biased region" description="Basic residues" evidence="2">
    <location>
        <begin position="1187"/>
        <end position="1196"/>
    </location>
</feature>
<evidence type="ECO:0000256" key="1">
    <source>
        <dbReference type="PROSITE-ProRule" id="PRU00325"/>
    </source>
</evidence>
<feature type="region of interest" description="Disordered" evidence="2">
    <location>
        <begin position="400"/>
        <end position="421"/>
    </location>
</feature>
<dbReference type="GeneID" id="19301538"/>
<keyword evidence="1" id="KW-0862">Zinc</keyword>
<dbReference type="KEGG" id="gtr:GLOTRDRAFT_127317"/>
<evidence type="ECO:0000256" key="2">
    <source>
        <dbReference type="SAM" id="MobiDB-lite"/>
    </source>
</evidence>
<organism evidence="4 5">
    <name type="scientific">Gloeophyllum trabeum (strain ATCC 11539 / FP-39264 / Madison 617)</name>
    <name type="common">Brown rot fungus</name>
    <dbReference type="NCBI Taxonomy" id="670483"/>
    <lineage>
        <taxon>Eukaryota</taxon>
        <taxon>Fungi</taxon>
        <taxon>Dikarya</taxon>
        <taxon>Basidiomycota</taxon>
        <taxon>Agaricomycotina</taxon>
        <taxon>Agaricomycetes</taxon>
        <taxon>Gloeophyllales</taxon>
        <taxon>Gloeophyllaceae</taxon>
        <taxon>Gloeophyllum</taxon>
    </lineage>
</organism>
<name>S7QAI7_GLOTA</name>
<dbReference type="OrthoDB" id="2422225at2759"/>
<dbReference type="OMA" id="CIANEEM"/>
<dbReference type="GO" id="GO:0008270">
    <property type="term" value="F:zinc ion binding"/>
    <property type="evidence" value="ECO:0007669"/>
    <property type="project" value="UniProtKB-KW"/>
</dbReference>
<dbReference type="eggNOG" id="ENOG502SI4R">
    <property type="taxonomic scope" value="Eukaryota"/>
</dbReference>
<evidence type="ECO:0000259" key="3">
    <source>
        <dbReference type="PROSITE" id="PS50966"/>
    </source>
</evidence>
<feature type="domain" description="SWIM-type" evidence="3">
    <location>
        <begin position="964"/>
        <end position="999"/>
    </location>
</feature>